<sequence length="88" mass="9711">MLHCDSLSALLPSIKRQLSAYDHNYALTFKPASSYFAEYFPAQVPSHKDVPSKSELDLDGEKTKTTSTDDATKTKTPSMKHKATTTST</sequence>
<feature type="compositionally biased region" description="Basic and acidic residues" evidence="1">
    <location>
        <begin position="46"/>
        <end position="64"/>
    </location>
</feature>
<name>A0A087G462_ARAAL</name>
<organism evidence="2 3">
    <name type="scientific">Arabis alpina</name>
    <name type="common">Alpine rock-cress</name>
    <dbReference type="NCBI Taxonomy" id="50452"/>
    <lineage>
        <taxon>Eukaryota</taxon>
        <taxon>Viridiplantae</taxon>
        <taxon>Streptophyta</taxon>
        <taxon>Embryophyta</taxon>
        <taxon>Tracheophyta</taxon>
        <taxon>Spermatophyta</taxon>
        <taxon>Magnoliopsida</taxon>
        <taxon>eudicotyledons</taxon>
        <taxon>Gunneridae</taxon>
        <taxon>Pentapetalae</taxon>
        <taxon>rosids</taxon>
        <taxon>malvids</taxon>
        <taxon>Brassicales</taxon>
        <taxon>Brassicaceae</taxon>
        <taxon>Arabideae</taxon>
        <taxon>Arabis</taxon>
    </lineage>
</organism>
<gene>
    <name evidence="2" type="ordered locus">AALP_Aa8g009000</name>
</gene>
<dbReference type="AlphaFoldDB" id="A0A087G462"/>
<accession>A0A087G462</accession>
<reference evidence="3" key="1">
    <citation type="journal article" date="2015" name="Nat. Plants">
        <title>Genome expansion of Arabis alpina linked with retrotransposition and reduced symmetric DNA methylation.</title>
        <authorList>
            <person name="Willing E.M."/>
            <person name="Rawat V."/>
            <person name="Mandakova T."/>
            <person name="Maumus F."/>
            <person name="James G.V."/>
            <person name="Nordstroem K.J."/>
            <person name="Becker C."/>
            <person name="Warthmann N."/>
            <person name="Chica C."/>
            <person name="Szarzynska B."/>
            <person name="Zytnicki M."/>
            <person name="Albani M.C."/>
            <person name="Kiefer C."/>
            <person name="Bergonzi S."/>
            <person name="Castaings L."/>
            <person name="Mateos J.L."/>
            <person name="Berns M.C."/>
            <person name="Bujdoso N."/>
            <person name="Piofczyk T."/>
            <person name="de Lorenzo L."/>
            <person name="Barrero-Sicilia C."/>
            <person name="Mateos I."/>
            <person name="Piednoel M."/>
            <person name="Hagmann J."/>
            <person name="Chen-Min-Tao R."/>
            <person name="Iglesias-Fernandez R."/>
            <person name="Schuster S.C."/>
            <person name="Alonso-Blanco C."/>
            <person name="Roudier F."/>
            <person name="Carbonero P."/>
            <person name="Paz-Ares J."/>
            <person name="Davis S.J."/>
            <person name="Pecinka A."/>
            <person name="Quesneville H."/>
            <person name="Colot V."/>
            <person name="Lysak M.A."/>
            <person name="Weigel D."/>
            <person name="Coupland G."/>
            <person name="Schneeberger K."/>
        </authorList>
    </citation>
    <scope>NUCLEOTIDE SEQUENCE [LARGE SCALE GENOMIC DNA]</scope>
    <source>
        <strain evidence="3">cv. Pajares</strain>
    </source>
</reference>
<keyword evidence="3" id="KW-1185">Reference proteome</keyword>
<dbReference type="Proteomes" id="UP000029120">
    <property type="component" value="Chromosome 8"/>
</dbReference>
<feature type="region of interest" description="Disordered" evidence="1">
    <location>
        <begin position="45"/>
        <end position="88"/>
    </location>
</feature>
<proteinExistence type="predicted"/>
<dbReference type="EMBL" id="CM002876">
    <property type="protein sequence ID" value="KFK24664.1"/>
    <property type="molecule type" value="Genomic_DNA"/>
</dbReference>
<dbReference type="Gramene" id="KFK24664">
    <property type="protein sequence ID" value="KFK24664"/>
    <property type="gene ID" value="AALP_AA8G009000"/>
</dbReference>
<evidence type="ECO:0000256" key="1">
    <source>
        <dbReference type="SAM" id="MobiDB-lite"/>
    </source>
</evidence>
<feature type="compositionally biased region" description="Basic residues" evidence="1">
    <location>
        <begin position="78"/>
        <end position="88"/>
    </location>
</feature>
<evidence type="ECO:0000313" key="3">
    <source>
        <dbReference type="Proteomes" id="UP000029120"/>
    </source>
</evidence>
<evidence type="ECO:0000313" key="2">
    <source>
        <dbReference type="EMBL" id="KFK24664.1"/>
    </source>
</evidence>
<protein>
    <submittedName>
        <fullName evidence="2">Uncharacterized protein</fullName>
    </submittedName>
</protein>